<keyword evidence="2" id="KW-1185">Reference proteome</keyword>
<protein>
    <submittedName>
        <fullName evidence="1">Uncharacterized protein</fullName>
    </submittedName>
</protein>
<organism evidence="1 2">
    <name type="scientific">Scortum barcoo</name>
    <name type="common">barcoo grunter</name>
    <dbReference type="NCBI Taxonomy" id="214431"/>
    <lineage>
        <taxon>Eukaryota</taxon>
        <taxon>Metazoa</taxon>
        <taxon>Chordata</taxon>
        <taxon>Craniata</taxon>
        <taxon>Vertebrata</taxon>
        <taxon>Euteleostomi</taxon>
        <taxon>Actinopterygii</taxon>
        <taxon>Neopterygii</taxon>
        <taxon>Teleostei</taxon>
        <taxon>Neoteleostei</taxon>
        <taxon>Acanthomorphata</taxon>
        <taxon>Eupercaria</taxon>
        <taxon>Centrarchiformes</taxon>
        <taxon>Terapontoidei</taxon>
        <taxon>Terapontidae</taxon>
        <taxon>Scortum</taxon>
    </lineage>
</organism>
<comment type="caution">
    <text evidence="1">The sequence shown here is derived from an EMBL/GenBank/DDBJ whole genome shotgun (WGS) entry which is preliminary data.</text>
</comment>
<sequence>MAAAKMGLMEILYGDPRGIQVLHEDFILSASTVKDQIELKKICDHAYVTYRETSRGRKGVIDPTTLYRARTEYQSEFDRFLKSQHTGSVTFEAIQIMEKGRKILEKHLDAFMHDGLCPNKCGLLKRRVMDCFSCRYKMYVCPSPLGQQDCGEYPLQAEEGGQAVLDCFLPWHRLLLGKPEYHYSWAPVVPGTKKLNKSVFVDLVVTDDSSVVLNQLHVDEQGTYRCTLQDQNGIVFYRVTFPLAVAPSPDQNHRPVITLPPLPHGDNYSPFQPTEGLLVPVIAMVTALSLAASVGLTFVLGTPRDQYTSAGCVVLDCRPFLDFSLAHICESRNVNWNSMLRRRSKSSVVALEWLIPDKALLGRLRRGEFSPLVVVDESSRSVAELKAESVAQMLLTALQSEVHTQICFLQGGFEGFSEAYPELCYNSARNHPSTVEPEPTVTGRSTPAYDQDGPVELLPFLFLGSAIHSSRRETLAAAGITAVLNVSSTCPNFYEGEFEYLRLTVEDSLAADIRACFSTAIAFIDSVKQNGGRVLVHCQAGISRSATICLAYLMHTQRFKLDEAFDFVKQRRQVISPNLSFMGQLLQFETDTPGKIISMASVVDGGCSMELSGWNSSVSGAGASVPCNQSILLLAPYSPEATAAFATAITLMVVFTIVGNIMVIIAVLTSRSLRGPQNLFLVSLAAADILVATLIIPFSLANELLGYWYFKSLWCEIYLALDVLFCTSSIVHLCAISLDRYLSISRVTYGRQRTPKRIKAAIVVVWLISAIISFPPLLSLNKSEGGDPGSERGPQCQLNNERWYILYSTIGSFFAPCLIMILVYIRIYQIAKQRTRCPPGEPRKDGAGCATPSQPPRHVQANGKDEEESTPPSSNKTSNARPPTLAITPSPSLGESQTSQNPTPNNLLQPPSPSPALTPVTTSLDTSPHGPLSPSSVPQSAPAKTKEKGKKGKRQSGKKADNNNGDSSSTESDMDHSHGGGRGSTSMPGSPAGGGIHSPASVKRYRDMIATSKGARLVPGRKSKTENNPGAARRKAMVNREKRFTFVLAVVIGVFVVCWFPFFFSYSLQAVCPDTCAIPDPLFKFFFWIGYCNSSLNPVIYTIFNKDFRKAFKKILCRSTKGTFF</sequence>
<proteinExistence type="predicted"/>
<reference evidence="1" key="1">
    <citation type="submission" date="2022-04" db="EMBL/GenBank/DDBJ databases">
        <title>Jade perch genome.</title>
        <authorList>
            <person name="Chao B."/>
        </authorList>
    </citation>
    <scope>NUCLEOTIDE SEQUENCE</scope>
    <source>
        <strain evidence="1">CB-2022</strain>
    </source>
</reference>
<evidence type="ECO:0000313" key="2">
    <source>
        <dbReference type="Proteomes" id="UP000831701"/>
    </source>
</evidence>
<dbReference type="Proteomes" id="UP000831701">
    <property type="component" value="Chromosome 5"/>
</dbReference>
<gene>
    <name evidence="1" type="ORF">L3Q82_006892</name>
</gene>
<dbReference type="EMBL" id="CM041535">
    <property type="protein sequence ID" value="KAI3372021.1"/>
    <property type="molecule type" value="Genomic_DNA"/>
</dbReference>
<accession>A0ACB8WWB5</accession>
<evidence type="ECO:0000313" key="1">
    <source>
        <dbReference type="EMBL" id="KAI3372021.1"/>
    </source>
</evidence>
<name>A0ACB8WWB5_9TELE</name>